<protein>
    <recommendedName>
        <fullName evidence="2">Fimbrial assembly protein FimA</fullName>
    </recommendedName>
</protein>
<dbReference type="EMBL" id="UINC01154150">
    <property type="protein sequence ID" value="SVD49270.1"/>
    <property type="molecule type" value="Genomic_DNA"/>
</dbReference>
<dbReference type="InterPro" id="IPR010430">
    <property type="entry name" value="DUF1028"/>
</dbReference>
<dbReference type="SUPFAM" id="SSF56235">
    <property type="entry name" value="N-terminal nucleophile aminohydrolases (Ntn hydrolases)"/>
    <property type="match status" value="1"/>
</dbReference>
<name>A0A382VSB9_9ZZZZ</name>
<gene>
    <name evidence="1" type="ORF">METZ01_LOCUS402124</name>
</gene>
<dbReference type="AlphaFoldDB" id="A0A382VSB9"/>
<dbReference type="InterPro" id="IPR029055">
    <property type="entry name" value="Ntn_hydrolases_N"/>
</dbReference>
<organism evidence="1">
    <name type="scientific">marine metagenome</name>
    <dbReference type="NCBI Taxonomy" id="408172"/>
    <lineage>
        <taxon>unclassified sequences</taxon>
        <taxon>metagenomes</taxon>
        <taxon>ecological metagenomes</taxon>
    </lineage>
</organism>
<dbReference type="Gene3D" id="3.60.20.10">
    <property type="entry name" value="Glutamine Phosphoribosylpyrophosphate, subunit 1, domain 1"/>
    <property type="match status" value="1"/>
</dbReference>
<evidence type="ECO:0000313" key="1">
    <source>
        <dbReference type="EMBL" id="SVD49270.1"/>
    </source>
</evidence>
<dbReference type="PANTHER" id="PTHR39328:SF1">
    <property type="entry name" value="BLL2871 PROTEIN"/>
    <property type="match status" value="1"/>
</dbReference>
<sequence length="210" mass="22500">MVGGAITSSSICVASRCLFTRSGVGAVLTQNVTDPSLGKKMLDLLESGMEPEAVLASLKNSESHLEWRQLAVLDSYGRSACFSGEKALGINHVVPETHCAAAGNLLAHENVIEVMVERFMALEGHLAERLLGALEAGLAAGGEKGPVRSAGIQVSIETDWPVIDLRVDWSDEPIQELRALWARYLPEMDSYLLRSTNPDDAPSYGVPGDP</sequence>
<evidence type="ECO:0008006" key="2">
    <source>
        <dbReference type="Google" id="ProtNLM"/>
    </source>
</evidence>
<dbReference type="Pfam" id="PF06267">
    <property type="entry name" value="DUF1028"/>
    <property type="match status" value="1"/>
</dbReference>
<proteinExistence type="predicted"/>
<dbReference type="PANTHER" id="PTHR39328">
    <property type="entry name" value="BLL2871 PROTEIN"/>
    <property type="match status" value="1"/>
</dbReference>
<reference evidence="1" key="1">
    <citation type="submission" date="2018-05" db="EMBL/GenBank/DDBJ databases">
        <authorList>
            <person name="Lanie J.A."/>
            <person name="Ng W.-L."/>
            <person name="Kazmierczak K.M."/>
            <person name="Andrzejewski T.M."/>
            <person name="Davidsen T.M."/>
            <person name="Wayne K.J."/>
            <person name="Tettelin H."/>
            <person name="Glass J.I."/>
            <person name="Rusch D."/>
            <person name="Podicherti R."/>
            <person name="Tsui H.-C.T."/>
            <person name="Winkler M.E."/>
        </authorList>
    </citation>
    <scope>NUCLEOTIDE SEQUENCE</scope>
</reference>
<accession>A0A382VSB9</accession>